<name>A0A059BAD7_EUCGR</name>
<accession>A0A059BAD7</accession>
<sequence length="67" mass="8202">MLVSLNKYFLSFKKKKFHFYFSQLQILKNNFFNFPRSLIEKLTQFHIINMNKTITINECPLLEVNRE</sequence>
<dbReference type="AlphaFoldDB" id="A0A059BAD7"/>
<reference evidence="1" key="1">
    <citation type="submission" date="2013-07" db="EMBL/GenBank/DDBJ databases">
        <title>The genome of Eucalyptus grandis.</title>
        <authorList>
            <person name="Schmutz J."/>
            <person name="Hayes R."/>
            <person name="Myburg A."/>
            <person name="Tuskan G."/>
            <person name="Grattapaglia D."/>
            <person name="Rokhsar D.S."/>
        </authorList>
    </citation>
    <scope>NUCLEOTIDE SEQUENCE</scope>
    <source>
        <tissue evidence="1">Leaf extractions</tissue>
    </source>
</reference>
<gene>
    <name evidence="1" type="ORF">EUGRSUZ_G00807</name>
</gene>
<dbReference type="InParanoid" id="A0A059BAD7"/>
<proteinExistence type="predicted"/>
<dbReference type="EMBL" id="KK198759">
    <property type="protein sequence ID" value="KCW63197.1"/>
    <property type="molecule type" value="Genomic_DNA"/>
</dbReference>
<dbReference type="Gramene" id="KCW63197">
    <property type="protein sequence ID" value="KCW63197"/>
    <property type="gene ID" value="EUGRSUZ_G00807"/>
</dbReference>
<evidence type="ECO:0000313" key="1">
    <source>
        <dbReference type="EMBL" id="KCW63197.1"/>
    </source>
</evidence>
<organism evidence="1">
    <name type="scientific">Eucalyptus grandis</name>
    <name type="common">Flooded gum</name>
    <dbReference type="NCBI Taxonomy" id="71139"/>
    <lineage>
        <taxon>Eukaryota</taxon>
        <taxon>Viridiplantae</taxon>
        <taxon>Streptophyta</taxon>
        <taxon>Embryophyta</taxon>
        <taxon>Tracheophyta</taxon>
        <taxon>Spermatophyta</taxon>
        <taxon>Magnoliopsida</taxon>
        <taxon>eudicotyledons</taxon>
        <taxon>Gunneridae</taxon>
        <taxon>Pentapetalae</taxon>
        <taxon>rosids</taxon>
        <taxon>malvids</taxon>
        <taxon>Myrtales</taxon>
        <taxon>Myrtaceae</taxon>
        <taxon>Myrtoideae</taxon>
        <taxon>Eucalypteae</taxon>
        <taxon>Eucalyptus</taxon>
    </lineage>
</organism>
<protein>
    <submittedName>
        <fullName evidence="1">Uncharacterized protein</fullName>
    </submittedName>
</protein>